<comment type="similarity">
    <text evidence="2">Belongs to the BexD/CtrA/VexA family.</text>
</comment>
<evidence type="ECO:0000256" key="2">
    <source>
        <dbReference type="ARBA" id="ARBA00009450"/>
    </source>
</evidence>
<keyword evidence="9" id="KW-0406">Ion transport</keyword>
<keyword evidence="5" id="KW-0762">Sugar transport</keyword>
<keyword evidence="12" id="KW-0564">Palmitate</keyword>
<keyword evidence="19" id="KW-1185">Reference proteome</keyword>
<dbReference type="InterPro" id="IPR049712">
    <property type="entry name" value="Poly_export"/>
</dbReference>
<name>A0ABN4ATW0_EMTOG</name>
<evidence type="ECO:0000313" key="19">
    <source>
        <dbReference type="Proteomes" id="UP000002875"/>
    </source>
</evidence>
<evidence type="ECO:0000256" key="6">
    <source>
        <dbReference type="ARBA" id="ARBA00022692"/>
    </source>
</evidence>
<dbReference type="InterPro" id="IPR054765">
    <property type="entry name" value="SLBB_dom"/>
</dbReference>
<evidence type="ECO:0000256" key="11">
    <source>
        <dbReference type="ARBA" id="ARBA00023136"/>
    </source>
</evidence>
<evidence type="ECO:0000256" key="13">
    <source>
        <dbReference type="ARBA" id="ARBA00023237"/>
    </source>
</evidence>
<comment type="subcellular location">
    <subcellularLocation>
        <location evidence="1">Cell outer membrane</location>
        <topology evidence="1">Multi-pass membrane protein</topology>
    </subcellularLocation>
</comment>
<evidence type="ECO:0000259" key="16">
    <source>
        <dbReference type="Pfam" id="PF02563"/>
    </source>
</evidence>
<evidence type="ECO:0000256" key="12">
    <source>
        <dbReference type="ARBA" id="ARBA00023139"/>
    </source>
</evidence>
<evidence type="ECO:0000256" key="4">
    <source>
        <dbReference type="ARBA" id="ARBA00022452"/>
    </source>
</evidence>
<dbReference type="Pfam" id="PF02563">
    <property type="entry name" value="Poly_export"/>
    <property type="match status" value="1"/>
</dbReference>
<evidence type="ECO:0000256" key="8">
    <source>
        <dbReference type="ARBA" id="ARBA00023047"/>
    </source>
</evidence>
<evidence type="ECO:0000313" key="18">
    <source>
        <dbReference type="EMBL" id="AFK05426.1"/>
    </source>
</evidence>
<keyword evidence="4" id="KW-1134">Transmembrane beta strand</keyword>
<evidence type="ECO:0000256" key="14">
    <source>
        <dbReference type="ARBA" id="ARBA00023288"/>
    </source>
</evidence>
<feature type="transmembrane region" description="Helical" evidence="15">
    <location>
        <begin position="256"/>
        <end position="275"/>
    </location>
</feature>
<accession>A0ABN4ATW0</accession>
<gene>
    <name evidence="18" type="ordered locus">Emtol_4303</name>
</gene>
<dbReference type="PANTHER" id="PTHR33619:SF3">
    <property type="entry name" value="POLYSACCHARIDE EXPORT PROTEIN GFCE-RELATED"/>
    <property type="match status" value="1"/>
</dbReference>
<protein>
    <submittedName>
        <fullName evidence="18">Soluble ligand binding domain-containing protein</fullName>
    </submittedName>
</protein>
<feature type="domain" description="Polysaccharide export protein N-terminal" evidence="16">
    <location>
        <begin position="57"/>
        <end position="154"/>
    </location>
</feature>
<evidence type="ECO:0000256" key="3">
    <source>
        <dbReference type="ARBA" id="ARBA00022448"/>
    </source>
</evidence>
<reference evidence="18 19" key="1">
    <citation type="submission" date="2011-07" db="EMBL/GenBank/DDBJ databases">
        <title>The complete genome of chromosome of Emticicia oligotrophica DSM 17448.</title>
        <authorList>
            <consortium name="US DOE Joint Genome Institute (JGI-PGF)"/>
            <person name="Lucas S."/>
            <person name="Han J."/>
            <person name="Lapidus A."/>
            <person name="Bruce D."/>
            <person name="Goodwin L."/>
            <person name="Pitluck S."/>
            <person name="Peters L."/>
            <person name="Kyrpides N."/>
            <person name="Mavromatis K."/>
            <person name="Ivanova N."/>
            <person name="Ovchinnikova G."/>
            <person name="Teshima H."/>
            <person name="Detter J.C."/>
            <person name="Tapia R."/>
            <person name="Han C."/>
            <person name="Land M."/>
            <person name="Hauser L."/>
            <person name="Markowitz V."/>
            <person name="Cheng J.-F."/>
            <person name="Hugenholtz P."/>
            <person name="Woyke T."/>
            <person name="Wu D."/>
            <person name="Tindall B."/>
            <person name="Pomrenke H."/>
            <person name="Brambilla E."/>
            <person name="Klenk H.-P."/>
            <person name="Eisen J.A."/>
        </authorList>
    </citation>
    <scope>NUCLEOTIDE SEQUENCE [LARGE SCALE GENOMIC DNA]</scope>
    <source>
        <strain evidence="18 19">DSM 17448</strain>
    </source>
</reference>
<evidence type="ECO:0000256" key="7">
    <source>
        <dbReference type="ARBA" id="ARBA00022729"/>
    </source>
</evidence>
<dbReference type="Gene3D" id="3.10.560.10">
    <property type="entry name" value="Outer membrane lipoprotein wza domain like"/>
    <property type="match status" value="1"/>
</dbReference>
<dbReference type="Pfam" id="PF22461">
    <property type="entry name" value="SLBB_2"/>
    <property type="match status" value="1"/>
</dbReference>
<evidence type="ECO:0000256" key="9">
    <source>
        <dbReference type="ARBA" id="ARBA00023065"/>
    </source>
</evidence>
<evidence type="ECO:0000256" key="15">
    <source>
        <dbReference type="SAM" id="Phobius"/>
    </source>
</evidence>
<keyword evidence="6 15" id="KW-0812">Transmembrane</keyword>
<evidence type="ECO:0000256" key="5">
    <source>
        <dbReference type="ARBA" id="ARBA00022597"/>
    </source>
</evidence>
<dbReference type="Proteomes" id="UP000002875">
    <property type="component" value="Chromosome"/>
</dbReference>
<dbReference type="InterPro" id="IPR003715">
    <property type="entry name" value="Poly_export_N"/>
</dbReference>
<evidence type="ECO:0000259" key="17">
    <source>
        <dbReference type="Pfam" id="PF22461"/>
    </source>
</evidence>
<keyword evidence="14" id="KW-0449">Lipoprotein</keyword>
<keyword evidence="11 15" id="KW-0472">Membrane</keyword>
<proteinExistence type="inferred from homology"/>
<keyword evidence="7" id="KW-0732">Signal</keyword>
<dbReference type="PANTHER" id="PTHR33619">
    <property type="entry name" value="POLYSACCHARIDE EXPORT PROTEIN GFCE-RELATED"/>
    <property type="match status" value="1"/>
</dbReference>
<sequence length="276" mass="30868">MMNPYFRPIAKKIFSFCFFVSTLIYLQSCITTPPIAYFQTSDSLRFQQLSKIQPKISRIQKSDILAITVGSLNEESNAILNFANVNALTTTTFPNIQLGQRGQPLGYLVDSTGHVEVPFVGRVKLVGMTLEEAASVVRNEVEKSLKNPAVNVRFLNHKFSVLGEVNRPATYNLLDDRTTLPEALAMAGDLTVYGNRTNVMILRENNGIREVAKVNLLTQEVLNSPYYYLQNGDLIYIEPVKSKATYTEQKVQLAPIYTSIATTVIVFGTLLVNLFK</sequence>
<keyword evidence="8" id="KW-0625">Polysaccharide transport</keyword>
<organism evidence="18 19">
    <name type="scientific">Emticicia oligotrophica (strain DSM 17448 / CIP 109782 / MTCC 6937 / GPTSA100-15)</name>
    <dbReference type="NCBI Taxonomy" id="929562"/>
    <lineage>
        <taxon>Bacteria</taxon>
        <taxon>Pseudomonadati</taxon>
        <taxon>Bacteroidota</taxon>
        <taxon>Cytophagia</taxon>
        <taxon>Cytophagales</taxon>
        <taxon>Leadbetterellaceae</taxon>
        <taxon>Emticicia</taxon>
    </lineage>
</organism>
<evidence type="ECO:0000256" key="1">
    <source>
        <dbReference type="ARBA" id="ARBA00004571"/>
    </source>
</evidence>
<keyword evidence="15" id="KW-1133">Transmembrane helix</keyword>
<keyword evidence="3" id="KW-0813">Transport</keyword>
<evidence type="ECO:0000256" key="10">
    <source>
        <dbReference type="ARBA" id="ARBA00023114"/>
    </source>
</evidence>
<keyword evidence="10" id="KW-0626">Porin</keyword>
<feature type="domain" description="SLBB" evidence="17">
    <location>
        <begin position="158"/>
        <end position="237"/>
    </location>
</feature>
<dbReference type="EMBL" id="CP002961">
    <property type="protein sequence ID" value="AFK05426.1"/>
    <property type="molecule type" value="Genomic_DNA"/>
</dbReference>
<keyword evidence="13" id="KW-0998">Cell outer membrane</keyword>